<keyword evidence="2" id="KW-1185">Reference proteome</keyword>
<evidence type="ECO:0000313" key="2">
    <source>
        <dbReference type="Proteomes" id="UP001341840"/>
    </source>
</evidence>
<comment type="caution">
    <text evidence="1">The sequence shown here is derived from an EMBL/GenBank/DDBJ whole genome shotgun (WGS) entry which is preliminary data.</text>
</comment>
<dbReference type="Proteomes" id="UP001341840">
    <property type="component" value="Unassembled WGS sequence"/>
</dbReference>
<dbReference type="EMBL" id="JASCZI010030984">
    <property type="protein sequence ID" value="MED6125584.1"/>
    <property type="molecule type" value="Genomic_DNA"/>
</dbReference>
<accession>A0ABU6RNU8</accession>
<name>A0ABU6RNU8_9FABA</name>
<protein>
    <submittedName>
        <fullName evidence="1">Uncharacterized protein</fullName>
    </submittedName>
</protein>
<organism evidence="1 2">
    <name type="scientific">Stylosanthes scabra</name>
    <dbReference type="NCBI Taxonomy" id="79078"/>
    <lineage>
        <taxon>Eukaryota</taxon>
        <taxon>Viridiplantae</taxon>
        <taxon>Streptophyta</taxon>
        <taxon>Embryophyta</taxon>
        <taxon>Tracheophyta</taxon>
        <taxon>Spermatophyta</taxon>
        <taxon>Magnoliopsida</taxon>
        <taxon>eudicotyledons</taxon>
        <taxon>Gunneridae</taxon>
        <taxon>Pentapetalae</taxon>
        <taxon>rosids</taxon>
        <taxon>fabids</taxon>
        <taxon>Fabales</taxon>
        <taxon>Fabaceae</taxon>
        <taxon>Papilionoideae</taxon>
        <taxon>50 kb inversion clade</taxon>
        <taxon>dalbergioids sensu lato</taxon>
        <taxon>Dalbergieae</taxon>
        <taxon>Pterocarpus clade</taxon>
        <taxon>Stylosanthes</taxon>
    </lineage>
</organism>
<feature type="non-terminal residue" evidence="1">
    <location>
        <position position="89"/>
    </location>
</feature>
<sequence length="89" mass="9825">MVLIPLLGPEDTTAPFGSMLKIRGDDTCPSSGVEEGSLTSLIGSTRLLKRLFVVIKSLADDEGLADDIRIRSVTTAKAARRWHPRWRFD</sequence>
<gene>
    <name evidence="1" type="ORF">PIB30_069885</name>
</gene>
<proteinExistence type="predicted"/>
<reference evidence="1 2" key="1">
    <citation type="journal article" date="2023" name="Plants (Basel)">
        <title>Bridging the Gap: Combining Genomics and Transcriptomics Approaches to Understand Stylosanthes scabra, an Orphan Legume from the Brazilian Caatinga.</title>
        <authorList>
            <person name="Ferreira-Neto J.R.C."/>
            <person name="da Silva M.D."/>
            <person name="Binneck E."/>
            <person name="de Melo N.F."/>
            <person name="da Silva R.H."/>
            <person name="de Melo A.L.T.M."/>
            <person name="Pandolfi V."/>
            <person name="Bustamante F.O."/>
            <person name="Brasileiro-Vidal A.C."/>
            <person name="Benko-Iseppon A.M."/>
        </authorList>
    </citation>
    <scope>NUCLEOTIDE SEQUENCE [LARGE SCALE GENOMIC DNA]</scope>
    <source>
        <tissue evidence="1">Leaves</tissue>
    </source>
</reference>
<evidence type="ECO:0000313" key="1">
    <source>
        <dbReference type="EMBL" id="MED6125584.1"/>
    </source>
</evidence>